<reference evidence="1 2" key="1">
    <citation type="submission" date="2024-10" db="EMBL/GenBank/DDBJ databases">
        <title>The Natural Products Discovery Center: Release of the First 8490 Sequenced Strains for Exploring Actinobacteria Biosynthetic Diversity.</title>
        <authorList>
            <person name="Kalkreuter E."/>
            <person name="Kautsar S.A."/>
            <person name="Yang D."/>
            <person name="Bader C.D."/>
            <person name="Teijaro C.N."/>
            <person name="Fluegel L."/>
            <person name="Davis C.M."/>
            <person name="Simpson J.R."/>
            <person name="Lauterbach L."/>
            <person name="Steele A.D."/>
            <person name="Gui C."/>
            <person name="Meng S."/>
            <person name="Li G."/>
            <person name="Viehrig K."/>
            <person name="Ye F."/>
            <person name="Su P."/>
            <person name="Kiefer A.F."/>
            <person name="Nichols A."/>
            <person name="Cepeda A.J."/>
            <person name="Yan W."/>
            <person name="Fan B."/>
            <person name="Jiang Y."/>
            <person name="Adhikari A."/>
            <person name="Zheng C.-J."/>
            <person name="Schuster L."/>
            <person name="Cowan T.M."/>
            <person name="Smanski M.J."/>
            <person name="Chevrette M.G."/>
            <person name="De Carvalho L.P.S."/>
            <person name="Shen B."/>
        </authorList>
    </citation>
    <scope>NUCLEOTIDE SEQUENCE [LARGE SCALE GENOMIC DNA]</scope>
    <source>
        <strain evidence="1 2">NPDC020602</strain>
    </source>
</reference>
<organism evidence="1 2">
    <name type="scientific">Streptomyces litmocidini</name>
    <dbReference type="NCBI Taxonomy" id="67318"/>
    <lineage>
        <taxon>Bacteria</taxon>
        <taxon>Bacillati</taxon>
        <taxon>Actinomycetota</taxon>
        <taxon>Actinomycetes</taxon>
        <taxon>Kitasatosporales</taxon>
        <taxon>Streptomycetaceae</taxon>
        <taxon>Streptomyces</taxon>
    </lineage>
</organism>
<evidence type="ECO:0008006" key="3">
    <source>
        <dbReference type="Google" id="ProtNLM"/>
    </source>
</evidence>
<dbReference type="RefSeq" id="WP_398708100.1">
    <property type="nucleotide sequence ID" value="NZ_JBIRUI010000003.1"/>
</dbReference>
<proteinExistence type="predicted"/>
<dbReference type="EMBL" id="JBIRUI010000003">
    <property type="protein sequence ID" value="MFI1713717.1"/>
    <property type="molecule type" value="Genomic_DNA"/>
</dbReference>
<name>A0ABW7U251_9ACTN</name>
<dbReference type="Proteomes" id="UP001611339">
    <property type="component" value="Unassembled WGS sequence"/>
</dbReference>
<sequence>MKRDERGGRGDRRTGIVLTTATATVLLALTGCDTAKDKAGQIVSSATAAVASAAQEKMNQVKDGVNATGDVRAGATRTDGDRTVAEITATNPKDQNADYTIMVNFRDTDGNFLDSVVLNINDVEPGKSKTGTARSNRTLSGETKAEIAQALRH</sequence>
<evidence type="ECO:0000313" key="1">
    <source>
        <dbReference type="EMBL" id="MFI1713717.1"/>
    </source>
</evidence>
<comment type="caution">
    <text evidence="1">The sequence shown here is derived from an EMBL/GenBank/DDBJ whole genome shotgun (WGS) entry which is preliminary data.</text>
</comment>
<protein>
    <recommendedName>
        <fullName evidence="3">Lipoprotein</fullName>
    </recommendedName>
</protein>
<accession>A0ABW7U251</accession>
<evidence type="ECO:0000313" key="2">
    <source>
        <dbReference type="Proteomes" id="UP001611339"/>
    </source>
</evidence>
<gene>
    <name evidence="1" type="ORF">ACH407_09100</name>
</gene>
<dbReference type="PROSITE" id="PS51257">
    <property type="entry name" value="PROKAR_LIPOPROTEIN"/>
    <property type="match status" value="1"/>
</dbReference>
<keyword evidence="2" id="KW-1185">Reference proteome</keyword>